<feature type="transmembrane region" description="Helical" evidence="9">
    <location>
        <begin position="145"/>
        <end position="167"/>
    </location>
</feature>
<evidence type="ECO:0000256" key="9">
    <source>
        <dbReference type="RuleBase" id="RU363032"/>
    </source>
</evidence>
<keyword evidence="8 9" id="KW-0472">Membrane</keyword>
<comment type="subcellular location">
    <subcellularLocation>
        <location evidence="1 9">Cell membrane</location>
        <topology evidence="1 9">Multi-pass membrane protein</topology>
    </subcellularLocation>
</comment>
<accession>A0A926F1T3</accession>
<dbReference type="Proteomes" id="UP000601522">
    <property type="component" value="Unassembled WGS sequence"/>
</dbReference>
<gene>
    <name evidence="12" type="primary">pstC</name>
    <name evidence="12" type="ORF">H8689_04450</name>
</gene>
<dbReference type="RefSeq" id="WP_249323205.1">
    <property type="nucleotide sequence ID" value="NZ_JACRTK010000001.1"/>
</dbReference>
<dbReference type="InterPro" id="IPR011864">
    <property type="entry name" value="Phosphate_PstC"/>
</dbReference>
<dbReference type="InterPro" id="IPR000515">
    <property type="entry name" value="MetI-like"/>
</dbReference>
<sequence>MKRNFIEKLMKAIFIFSAMTSIVAIILICIFIFNGGLPFIKEYGLKNFLLGQQWKPSNSPPSYGILPMIMGSLYVTIGAVIIGVPIGIFTATYLAKFSNKKLYKFLKPCINLMSGIPSIIYGFFALTTIVPIIRNIFGGTGMNIITASILLGIMILPTIISISEASIRAVPESYYEGSIALGASHERSIMAIVLPAAKSGVISSIILGIGRALGETMAVILVTGNQARMPAGLTKGVRTLTTNIVIEMTYAADTHRQALIATALVLFVFILLINIIFSIVKRRTLN</sequence>
<keyword evidence="7 9" id="KW-1133">Transmembrane helix</keyword>
<evidence type="ECO:0000256" key="10">
    <source>
        <dbReference type="RuleBase" id="RU363054"/>
    </source>
</evidence>
<comment type="similarity">
    <text evidence="2 10">Belongs to the binding-protein-dependent transport system permease family. CysTW subfamily.</text>
</comment>
<keyword evidence="6 9" id="KW-0812">Transmembrane</keyword>
<keyword evidence="5 10" id="KW-0592">Phosphate transport</keyword>
<dbReference type="GO" id="GO:0005315">
    <property type="term" value="F:phosphate transmembrane transporter activity"/>
    <property type="evidence" value="ECO:0007669"/>
    <property type="project" value="InterPro"/>
</dbReference>
<evidence type="ECO:0000256" key="2">
    <source>
        <dbReference type="ARBA" id="ARBA00007069"/>
    </source>
</evidence>
<dbReference type="InterPro" id="IPR051124">
    <property type="entry name" value="Phosphate_Transport_Permease"/>
</dbReference>
<keyword evidence="3 9" id="KW-0813">Transport</keyword>
<reference evidence="12 13" key="1">
    <citation type="submission" date="2020-08" db="EMBL/GenBank/DDBJ databases">
        <title>Genome public.</title>
        <authorList>
            <person name="Liu C."/>
            <person name="Sun Q."/>
        </authorList>
    </citation>
    <scope>NUCLEOTIDE SEQUENCE [LARGE SCALE GENOMIC DNA]</scope>
    <source>
        <strain evidence="12 13">NSJ-26</strain>
    </source>
</reference>
<evidence type="ECO:0000313" key="13">
    <source>
        <dbReference type="Proteomes" id="UP000601522"/>
    </source>
</evidence>
<evidence type="ECO:0000256" key="8">
    <source>
        <dbReference type="ARBA" id="ARBA00023136"/>
    </source>
</evidence>
<evidence type="ECO:0000259" key="11">
    <source>
        <dbReference type="PROSITE" id="PS50928"/>
    </source>
</evidence>
<dbReference type="Gene3D" id="1.10.3720.10">
    <property type="entry name" value="MetI-like"/>
    <property type="match status" value="1"/>
</dbReference>
<evidence type="ECO:0000256" key="7">
    <source>
        <dbReference type="ARBA" id="ARBA00022989"/>
    </source>
</evidence>
<dbReference type="Pfam" id="PF00528">
    <property type="entry name" value="BPD_transp_1"/>
    <property type="match status" value="1"/>
</dbReference>
<feature type="transmembrane region" description="Helical" evidence="9">
    <location>
        <begin position="188"/>
        <end position="209"/>
    </location>
</feature>
<evidence type="ECO:0000256" key="1">
    <source>
        <dbReference type="ARBA" id="ARBA00004651"/>
    </source>
</evidence>
<comment type="caution">
    <text evidence="12">The sequence shown here is derived from an EMBL/GenBank/DDBJ whole genome shotgun (WGS) entry which is preliminary data.</text>
</comment>
<evidence type="ECO:0000256" key="5">
    <source>
        <dbReference type="ARBA" id="ARBA00022592"/>
    </source>
</evidence>
<feature type="transmembrane region" description="Helical" evidence="9">
    <location>
        <begin position="110"/>
        <end position="133"/>
    </location>
</feature>
<evidence type="ECO:0000313" key="12">
    <source>
        <dbReference type="EMBL" id="MBC8590389.1"/>
    </source>
</evidence>
<dbReference type="GO" id="GO:0005886">
    <property type="term" value="C:plasma membrane"/>
    <property type="evidence" value="ECO:0007669"/>
    <property type="project" value="UniProtKB-SubCell"/>
</dbReference>
<keyword evidence="4 10" id="KW-1003">Cell membrane</keyword>
<keyword evidence="13" id="KW-1185">Reference proteome</keyword>
<dbReference type="InterPro" id="IPR035906">
    <property type="entry name" value="MetI-like_sf"/>
</dbReference>
<comment type="function">
    <text evidence="10">Part of the binding-protein-dependent transport system for phosphate; probably responsible for the translocation of the substrate across the membrane.</text>
</comment>
<dbReference type="AlphaFoldDB" id="A0A926F1T3"/>
<dbReference type="PANTHER" id="PTHR30425:SF1">
    <property type="entry name" value="PHOSPHATE TRANSPORT SYSTEM PERMEASE PROTEIN PSTC"/>
    <property type="match status" value="1"/>
</dbReference>
<feature type="transmembrane region" description="Helical" evidence="9">
    <location>
        <begin position="258"/>
        <end position="280"/>
    </location>
</feature>
<evidence type="ECO:0000256" key="4">
    <source>
        <dbReference type="ARBA" id="ARBA00022475"/>
    </source>
</evidence>
<dbReference type="EMBL" id="JACRTK010000001">
    <property type="protein sequence ID" value="MBC8590389.1"/>
    <property type="molecule type" value="Genomic_DNA"/>
</dbReference>
<evidence type="ECO:0000256" key="6">
    <source>
        <dbReference type="ARBA" id="ARBA00022692"/>
    </source>
</evidence>
<name>A0A926F1T3_9FIRM</name>
<dbReference type="GO" id="GO:0006817">
    <property type="term" value="P:phosphate ion transport"/>
    <property type="evidence" value="ECO:0007669"/>
    <property type="project" value="UniProtKB-KW"/>
</dbReference>
<dbReference type="PROSITE" id="PS50928">
    <property type="entry name" value="ABC_TM1"/>
    <property type="match status" value="1"/>
</dbReference>
<proteinExistence type="inferred from homology"/>
<protein>
    <recommendedName>
        <fullName evidence="10">Phosphate transport system permease protein</fullName>
    </recommendedName>
</protein>
<dbReference type="NCBIfam" id="TIGR02138">
    <property type="entry name" value="phosphate_pstC"/>
    <property type="match status" value="1"/>
</dbReference>
<feature type="domain" description="ABC transmembrane type-1" evidence="11">
    <location>
        <begin position="69"/>
        <end position="277"/>
    </location>
</feature>
<dbReference type="PANTHER" id="PTHR30425">
    <property type="entry name" value="PHOSPHATE TRANSPORT SYSTEM PERMEASE PROTEIN PST"/>
    <property type="match status" value="1"/>
</dbReference>
<feature type="transmembrane region" description="Helical" evidence="9">
    <location>
        <begin position="65"/>
        <end position="89"/>
    </location>
</feature>
<feature type="transmembrane region" description="Helical" evidence="9">
    <location>
        <begin position="12"/>
        <end position="33"/>
    </location>
</feature>
<dbReference type="SUPFAM" id="SSF161098">
    <property type="entry name" value="MetI-like"/>
    <property type="match status" value="1"/>
</dbReference>
<organism evidence="12 13">
    <name type="scientific">Wansuia hejianensis</name>
    <dbReference type="NCBI Taxonomy" id="2763667"/>
    <lineage>
        <taxon>Bacteria</taxon>
        <taxon>Bacillati</taxon>
        <taxon>Bacillota</taxon>
        <taxon>Clostridia</taxon>
        <taxon>Lachnospirales</taxon>
        <taxon>Lachnospiraceae</taxon>
        <taxon>Wansuia</taxon>
    </lineage>
</organism>
<evidence type="ECO:0000256" key="3">
    <source>
        <dbReference type="ARBA" id="ARBA00022448"/>
    </source>
</evidence>
<dbReference type="CDD" id="cd06261">
    <property type="entry name" value="TM_PBP2"/>
    <property type="match status" value="1"/>
</dbReference>